<dbReference type="Proteomes" id="UP000001095">
    <property type="component" value="Unassembled WGS sequence"/>
</dbReference>
<organism evidence="2 3">
    <name type="scientific">Afipia clevelandensis ATCC 49720</name>
    <dbReference type="NCBI Taxonomy" id="883079"/>
    <lineage>
        <taxon>Bacteria</taxon>
        <taxon>Pseudomonadati</taxon>
        <taxon>Pseudomonadota</taxon>
        <taxon>Alphaproteobacteria</taxon>
        <taxon>Hyphomicrobiales</taxon>
        <taxon>Nitrobacteraceae</taxon>
        <taxon>Afipia</taxon>
    </lineage>
</organism>
<proteinExistence type="predicted"/>
<reference evidence="2 3" key="1">
    <citation type="submission" date="2012-04" db="EMBL/GenBank/DDBJ databases">
        <title>The Genome Sequence of Afipia clevelandensis ATCC 49720.</title>
        <authorList>
            <consortium name="The Broad Institute Genome Sequencing Platform"/>
            <person name="Earl A."/>
            <person name="Ward D."/>
            <person name="Feldgarden M."/>
            <person name="Gevers D."/>
            <person name="Huys G."/>
            <person name="Walker B."/>
            <person name="Young S.K."/>
            <person name="Zeng Q."/>
            <person name="Gargeya S."/>
            <person name="Fitzgerald M."/>
            <person name="Haas B."/>
            <person name="Abouelleil A."/>
            <person name="Alvarado L."/>
            <person name="Arachchi H.M."/>
            <person name="Berlin A."/>
            <person name="Chapman S.B."/>
            <person name="Goldberg J."/>
            <person name="Griggs A."/>
            <person name="Gujja S."/>
            <person name="Hansen M."/>
            <person name="Howarth C."/>
            <person name="Imamovic A."/>
            <person name="Larimer J."/>
            <person name="McCowen C."/>
            <person name="Montmayeur A."/>
            <person name="Murphy C."/>
            <person name="Neiman D."/>
            <person name="Pearson M."/>
            <person name="Priest M."/>
            <person name="Roberts A."/>
            <person name="Saif S."/>
            <person name="Shea T."/>
            <person name="Sisk P."/>
            <person name="Sykes S."/>
            <person name="Wortman J."/>
            <person name="Nusbaum C."/>
            <person name="Birren B."/>
        </authorList>
    </citation>
    <scope>NUCLEOTIDE SEQUENCE [LARGE SCALE GENOMIC DNA]</scope>
    <source>
        <strain evidence="2 3">ATCC 49720</strain>
    </source>
</reference>
<evidence type="ECO:0000313" key="2">
    <source>
        <dbReference type="EMBL" id="EKS32664.1"/>
    </source>
</evidence>
<name>K8NVZ6_9BRAD</name>
<protein>
    <submittedName>
        <fullName evidence="2">Uncharacterized protein</fullName>
    </submittedName>
</protein>
<gene>
    <name evidence="2" type="ORF">HMPREF9696_03641</name>
</gene>
<sequence>MHNRALLVVFVAFQLSGCAAAPTFRNAVFLVDKSAPLQVLEPKGFLPPPKSPFYLQAAYRYPPGSVIIPSINESPNPISESAGLIGEAREQCMQESFALRRSVLRSRLAPVKLVYSFGGAVGLPFADQIALQQFRNQGGLTELPDNVIAYIRHVEFNIDRIRTYEGSPEQMAAALRSLRTVARTCDPIESPNSAVVIQKVYVGRVRSFVRLDDAIGVALGGNWKDKVQKSIRSSFDGRSVIFAVETKPLSAYRL</sequence>
<dbReference type="HOGENOM" id="CLU_1092530_0_0_5"/>
<feature type="signal peptide" evidence="1">
    <location>
        <begin position="1"/>
        <end position="21"/>
    </location>
</feature>
<feature type="chain" id="PRO_5003919259" evidence="1">
    <location>
        <begin position="22"/>
        <end position="254"/>
    </location>
</feature>
<dbReference type="EMBL" id="AGWY01000015">
    <property type="protein sequence ID" value="EKS32664.1"/>
    <property type="molecule type" value="Genomic_DNA"/>
</dbReference>
<accession>K8NVZ6</accession>
<dbReference type="AlphaFoldDB" id="K8NVZ6"/>
<comment type="caution">
    <text evidence="2">The sequence shown here is derived from an EMBL/GenBank/DDBJ whole genome shotgun (WGS) entry which is preliminary data.</text>
</comment>
<keyword evidence="3" id="KW-1185">Reference proteome</keyword>
<evidence type="ECO:0000313" key="3">
    <source>
        <dbReference type="Proteomes" id="UP000001095"/>
    </source>
</evidence>
<evidence type="ECO:0000256" key="1">
    <source>
        <dbReference type="SAM" id="SignalP"/>
    </source>
</evidence>
<keyword evidence="1" id="KW-0732">Signal</keyword>